<keyword evidence="2" id="KW-1185">Reference proteome</keyword>
<gene>
    <name evidence="1" type="ORF">PAC_04725</name>
</gene>
<protein>
    <recommendedName>
        <fullName evidence="3">ABM domain-containing protein</fullName>
    </recommendedName>
</protein>
<reference evidence="1 2" key="1">
    <citation type="submission" date="2016-03" db="EMBL/GenBank/DDBJ databases">
        <authorList>
            <person name="Ploux O."/>
        </authorList>
    </citation>
    <scope>NUCLEOTIDE SEQUENCE [LARGE SCALE GENOMIC DNA]</scope>
    <source>
        <strain evidence="1 2">UAMH 11012</strain>
    </source>
</reference>
<sequence length="124" mass="13984">MAADMTDEQFAEMVKKPRAETPQNTPFTWIVSFTCGNDADYEELLKLFTDYRPKAQALGAKTFDVVKSVKGRTIFVYESYDGPNAAETHHKVHTHPDFMPAHNRIRRIHNAEGNSSSGGFYLTA</sequence>
<organism evidence="1 2">
    <name type="scientific">Phialocephala subalpina</name>
    <dbReference type="NCBI Taxonomy" id="576137"/>
    <lineage>
        <taxon>Eukaryota</taxon>
        <taxon>Fungi</taxon>
        <taxon>Dikarya</taxon>
        <taxon>Ascomycota</taxon>
        <taxon>Pezizomycotina</taxon>
        <taxon>Leotiomycetes</taxon>
        <taxon>Helotiales</taxon>
        <taxon>Mollisiaceae</taxon>
        <taxon>Phialocephala</taxon>
        <taxon>Phialocephala fortinii species complex</taxon>
    </lineage>
</organism>
<evidence type="ECO:0000313" key="1">
    <source>
        <dbReference type="EMBL" id="CZR54841.1"/>
    </source>
</evidence>
<dbReference type="EMBL" id="FJOG01000005">
    <property type="protein sequence ID" value="CZR54841.1"/>
    <property type="molecule type" value="Genomic_DNA"/>
</dbReference>
<dbReference type="Proteomes" id="UP000184330">
    <property type="component" value="Unassembled WGS sequence"/>
</dbReference>
<name>A0A1L7WQ11_9HELO</name>
<evidence type="ECO:0000313" key="2">
    <source>
        <dbReference type="Proteomes" id="UP000184330"/>
    </source>
</evidence>
<evidence type="ECO:0008006" key="3">
    <source>
        <dbReference type="Google" id="ProtNLM"/>
    </source>
</evidence>
<dbReference type="OrthoDB" id="10335769at2759"/>
<dbReference type="AlphaFoldDB" id="A0A1L7WQ11"/>
<accession>A0A1L7WQ11</accession>
<proteinExistence type="predicted"/>